<proteinExistence type="inferred from homology"/>
<dbReference type="GO" id="GO:0016020">
    <property type="term" value="C:membrane"/>
    <property type="evidence" value="ECO:0007669"/>
    <property type="project" value="UniProtKB-SubCell"/>
</dbReference>
<evidence type="ECO:0000256" key="5">
    <source>
        <dbReference type="ARBA" id="ARBA00023288"/>
    </source>
</evidence>
<evidence type="ECO:0000256" key="4">
    <source>
        <dbReference type="ARBA" id="ARBA00023139"/>
    </source>
</evidence>
<keyword evidence="4" id="KW-0564">Palmitate</keyword>
<evidence type="ECO:0000256" key="2">
    <source>
        <dbReference type="ARBA" id="ARBA00022729"/>
    </source>
</evidence>
<dbReference type="PANTHER" id="PTHR30429">
    <property type="entry name" value="D-METHIONINE-BINDING LIPOPROTEIN METQ"/>
    <property type="match status" value="1"/>
</dbReference>
<dbReference type="Proteomes" id="UP000293036">
    <property type="component" value="Unassembled WGS sequence"/>
</dbReference>
<keyword evidence="3" id="KW-0472">Membrane</keyword>
<dbReference type="EMBL" id="SJDT01000003">
    <property type="protein sequence ID" value="TBW22034.1"/>
    <property type="molecule type" value="Genomic_DNA"/>
</dbReference>
<dbReference type="RefSeq" id="WP_131280512.1">
    <property type="nucleotide sequence ID" value="NZ_JBHSLR010000009.1"/>
</dbReference>
<comment type="caution">
    <text evidence="9">The sequence shown here is derived from an EMBL/GenBank/DDBJ whole genome shotgun (WGS) entry which is preliminary data.</text>
</comment>
<evidence type="ECO:0000256" key="1">
    <source>
        <dbReference type="ARBA" id="ARBA00004635"/>
    </source>
</evidence>
<evidence type="ECO:0000256" key="6">
    <source>
        <dbReference type="PIRNR" id="PIRNR002854"/>
    </source>
</evidence>
<dbReference type="Gene3D" id="3.40.190.10">
    <property type="entry name" value="Periplasmic binding protein-like II"/>
    <property type="match status" value="2"/>
</dbReference>
<sequence>MRNFKKIALIGAAAALALGACSSTDTKDSKAADGDGVVTLTVGASPVPHADILRFIDEKLAKDAGIHLEIKEYTDYVQPNVALDAGELDANFFQHVPYFDAEVKEKGYKFEHGNGVHIEPYALFSKKYKRVDDIPDGARILVNNDPSNQARALRLLEQKGLIKLKDSKNPTLLDIISSPINAKVVESEAPAIPVQLPDADAAVINGNFALEAGLVPAKDALAIESGENNPYANVLAWNKDSKKAEAIAKLEKLLHSPEVAKFIKEKYPNGEIIPAF</sequence>
<comment type="similarity">
    <text evidence="6">Belongs to the nlpA lipoprotein family.</text>
</comment>
<evidence type="ECO:0000256" key="8">
    <source>
        <dbReference type="SAM" id="SignalP"/>
    </source>
</evidence>
<keyword evidence="2 8" id="KW-0732">Signal</keyword>
<name>A0A4Q9V089_9ACTO</name>
<dbReference type="Pfam" id="PF03180">
    <property type="entry name" value="Lipoprotein_9"/>
    <property type="match status" value="1"/>
</dbReference>
<evidence type="ECO:0000313" key="10">
    <source>
        <dbReference type="Proteomes" id="UP000293036"/>
    </source>
</evidence>
<dbReference type="PIRSF" id="PIRSF002854">
    <property type="entry name" value="MetQ"/>
    <property type="match status" value="1"/>
</dbReference>
<protein>
    <recommendedName>
        <fullName evidence="6">Lipoprotein</fullName>
    </recommendedName>
</protein>
<evidence type="ECO:0000256" key="7">
    <source>
        <dbReference type="PIRSR" id="PIRSR002854-1"/>
    </source>
</evidence>
<keyword evidence="10" id="KW-1185">Reference proteome</keyword>
<reference evidence="9 10" key="1">
    <citation type="submission" date="2019-02" db="EMBL/GenBank/DDBJ databases">
        <title>Arcanobacterium bovis sp. nov., isolated from the milk of a cow with mastitis.</title>
        <authorList>
            <person name="Sammra O."/>
            <person name="Foster G."/>
            <person name="Hassan A."/>
            <person name="Alssahen M."/>
            <person name="Laemmler C."/>
            <person name="Borowiak M."/>
            <person name="Malorny B."/>
            <person name="Abdulmawjood A."/>
        </authorList>
    </citation>
    <scope>NUCLEOTIDE SEQUENCE [LARGE SCALE GENOMIC DNA]</scope>
    <source>
        <strain evidence="9 10">C605018/01/1</strain>
    </source>
</reference>
<gene>
    <name evidence="9" type="ORF">EZJ44_04135</name>
</gene>
<dbReference type="InterPro" id="IPR004872">
    <property type="entry name" value="Lipoprotein_NlpA"/>
</dbReference>
<evidence type="ECO:0000256" key="3">
    <source>
        <dbReference type="ARBA" id="ARBA00023136"/>
    </source>
</evidence>
<feature type="chain" id="PRO_5038895462" description="Lipoprotein" evidence="8">
    <location>
        <begin position="23"/>
        <end position="276"/>
    </location>
</feature>
<comment type="subcellular location">
    <subcellularLocation>
        <location evidence="1">Membrane</location>
        <topology evidence="1">Lipid-anchor</topology>
    </subcellularLocation>
</comment>
<evidence type="ECO:0000313" key="9">
    <source>
        <dbReference type="EMBL" id="TBW22034.1"/>
    </source>
</evidence>
<keyword evidence="5 6" id="KW-0449">Lipoprotein</keyword>
<dbReference type="OrthoDB" id="9812878at2"/>
<accession>A0A4Q9V089</accession>
<dbReference type="CDD" id="cd13597">
    <property type="entry name" value="PBP2_lipoprotein_Tp32"/>
    <property type="match status" value="1"/>
</dbReference>
<dbReference type="PROSITE" id="PS51257">
    <property type="entry name" value="PROKAR_LIPOPROTEIN"/>
    <property type="match status" value="1"/>
</dbReference>
<dbReference type="SUPFAM" id="SSF53850">
    <property type="entry name" value="Periplasmic binding protein-like II"/>
    <property type="match status" value="1"/>
</dbReference>
<organism evidence="9 10">
    <name type="scientific">Arcanobacterium bovis</name>
    <dbReference type="NCBI Taxonomy" id="2529275"/>
    <lineage>
        <taxon>Bacteria</taxon>
        <taxon>Bacillati</taxon>
        <taxon>Actinomycetota</taxon>
        <taxon>Actinomycetes</taxon>
        <taxon>Actinomycetales</taxon>
        <taxon>Actinomycetaceae</taxon>
        <taxon>Arcanobacterium</taxon>
    </lineage>
</organism>
<feature type="signal peptide" evidence="8">
    <location>
        <begin position="1"/>
        <end position="22"/>
    </location>
</feature>
<dbReference type="PANTHER" id="PTHR30429:SF0">
    <property type="entry name" value="METHIONINE-BINDING LIPOPROTEIN METQ"/>
    <property type="match status" value="1"/>
</dbReference>
<dbReference type="AlphaFoldDB" id="A0A4Q9V089"/>
<feature type="lipid moiety-binding region" description="S-diacylglycerol cysteine" evidence="7">
    <location>
        <position position="21"/>
    </location>
</feature>